<evidence type="ECO:0000256" key="1">
    <source>
        <dbReference type="SAM" id="Phobius"/>
    </source>
</evidence>
<gene>
    <name evidence="3" type="ORF">G3T37_03310</name>
</gene>
<dbReference type="PROSITE" id="PS50965">
    <property type="entry name" value="NERD"/>
    <property type="match status" value="1"/>
</dbReference>
<reference evidence="3 4" key="1">
    <citation type="journal article" date="2014" name="Int. J. Syst. Evol. Microbiol.">
        <title>Description of Galbitalea soli gen. nov., sp. nov., and Frondihabitans sucicola sp. nov.</title>
        <authorList>
            <person name="Kim S.J."/>
            <person name="Lim J.M."/>
            <person name="Ahn J.H."/>
            <person name="Weon H.Y."/>
            <person name="Hamada M."/>
            <person name="Suzuki K."/>
            <person name="Ahn T.Y."/>
            <person name="Kwon S.W."/>
        </authorList>
    </citation>
    <scope>NUCLEOTIDE SEQUENCE [LARGE SCALE GENOMIC DNA]</scope>
    <source>
        <strain evidence="3 4">NBRC 108727</strain>
    </source>
</reference>
<keyword evidence="1" id="KW-0472">Membrane</keyword>
<feature type="domain" description="NERD" evidence="2">
    <location>
        <begin position="51"/>
        <end position="166"/>
    </location>
</feature>
<dbReference type="Pfam" id="PF08378">
    <property type="entry name" value="NERD"/>
    <property type="match status" value="1"/>
</dbReference>
<dbReference type="RefSeq" id="WP_163472035.1">
    <property type="nucleotide sequence ID" value="NZ_JAAGWZ010000001.1"/>
</dbReference>
<dbReference type="InterPro" id="IPR011528">
    <property type="entry name" value="NERD"/>
</dbReference>
<keyword evidence="1" id="KW-1133">Transmembrane helix</keyword>
<dbReference type="Proteomes" id="UP000479756">
    <property type="component" value="Unassembled WGS sequence"/>
</dbReference>
<sequence>MSDGHALRARVPGQSVMSDFVSTQRQATPRTRVQRLFGRSPISGENRVRYRGALGELLVGDALDHLGPEWDVLHAVPAYGARPDEGYEIDHLVIGPAGVFTILTKNHPGEEVWVGGNTMTVAGVREEHIDTARAEARSAAALLSAAAGHPVEVHPVLVMVNPTKFQVREQPDGVTVLTSRQLVRWLLKADRVLSGEQVASVSDVADRPSSWRTPSVATQDTEQLHRDFAEFRSEVTIATRRRLLWASLAFVGVCLAVWASVAVIVVRLLLG</sequence>
<dbReference type="AlphaFoldDB" id="A0A7C9TPM4"/>
<evidence type="ECO:0000259" key="2">
    <source>
        <dbReference type="PROSITE" id="PS50965"/>
    </source>
</evidence>
<keyword evidence="4" id="KW-1185">Reference proteome</keyword>
<feature type="transmembrane region" description="Helical" evidence="1">
    <location>
        <begin position="243"/>
        <end position="270"/>
    </location>
</feature>
<name>A0A7C9TPM4_9MICO</name>
<accession>A0A7C9TPM4</accession>
<keyword evidence="1" id="KW-0812">Transmembrane</keyword>
<evidence type="ECO:0000313" key="4">
    <source>
        <dbReference type="Proteomes" id="UP000479756"/>
    </source>
</evidence>
<organism evidence="3 4">
    <name type="scientific">Galbitalea soli</name>
    <dbReference type="NCBI Taxonomy" id="1268042"/>
    <lineage>
        <taxon>Bacteria</taxon>
        <taxon>Bacillati</taxon>
        <taxon>Actinomycetota</taxon>
        <taxon>Actinomycetes</taxon>
        <taxon>Micrococcales</taxon>
        <taxon>Microbacteriaceae</taxon>
        <taxon>Galbitalea</taxon>
    </lineage>
</organism>
<evidence type="ECO:0000313" key="3">
    <source>
        <dbReference type="EMBL" id="NEM90379.1"/>
    </source>
</evidence>
<dbReference type="EMBL" id="JAAGWZ010000001">
    <property type="protein sequence ID" value="NEM90379.1"/>
    <property type="molecule type" value="Genomic_DNA"/>
</dbReference>
<proteinExistence type="predicted"/>
<comment type="caution">
    <text evidence="3">The sequence shown here is derived from an EMBL/GenBank/DDBJ whole genome shotgun (WGS) entry which is preliminary data.</text>
</comment>
<protein>
    <submittedName>
        <fullName evidence="3">NERD domain-containing protein</fullName>
    </submittedName>
</protein>